<keyword evidence="6 8" id="KW-0503">Monooxygenase</keyword>
<evidence type="ECO:0000256" key="5">
    <source>
        <dbReference type="ARBA" id="ARBA00023004"/>
    </source>
</evidence>
<evidence type="ECO:0000256" key="7">
    <source>
        <dbReference type="PIRSR" id="PIRSR602401-1"/>
    </source>
</evidence>
<keyword evidence="5 7" id="KW-0408">Iron</keyword>
<dbReference type="InterPro" id="IPR036396">
    <property type="entry name" value="Cyt_P450_sf"/>
</dbReference>
<sequence length="210" mass="24084">MADEESLQYIRGVVKESLRFLPSSILGIVPHATTNADTYRDYLFPAKTGMMINVWALNNNPERYPNPRNFEPERYKDDFLRAQESATLNDVSKRDHFTFGAGRRVCPGLNIAERSLFLGIAYMLWAFSFEHATDENGNKIPVSTEDVTQGIVCRPTPFPLKMVQRDPQRIEMVLKAWDNAKELLAQYPDGIRSTQYASDWKAFTENEKLV</sequence>
<dbReference type="GO" id="GO:0005506">
    <property type="term" value="F:iron ion binding"/>
    <property type="evidence" value="ECO:0007669"/>
    <property type="project" value="InterPro"/>
</dbReference>
<accession>A0A1V6PFP0</accession>
<dbReference type="STRING" id="69771.A0A1V6PFP0"/>
<dbReference type="InterPro" id="IPR050364">
    <property type="entry name" value="Cytochrome_P450_fung"/>
</dbReference>
<dbReference type="GO" id="GO:0004497">
    <property type="term" value="F:monooxygenase activity"/>
    <property type="evidence" value="ECO:0007669"/>
    <property type="project" value="UniProtKB-KW"/>
</dbReference>
<comment type="cofactor">
    <cofactor evidence="1 7">
        <name>heme</name>
        <dbReference type="ChEBI" id="CHEBI:30413"/>
    </cofactor>
</comment>
<organism evidence="9 10">
    <name type="scientific">Penicillium decumbens</name>
    <dbReference type="NCBI Taxonomy" id="69771"/>
    <lineage>
        <taxon>Eukaryota</taxon>
        <taxon>Fungi</taxon>
        <taxon>Dikarya</taxon>
        <taxon>Ascomycota</taxon>
        <taxon>Pezizomycotina</taxon>
        <taxon>Eurotiomycetes</taxon>
        <taxon>Eurotiomycetidae</taxon>
        <taxon>Eurotiales</taxon>
        <taxon>Aspergillaceae</taxon>
        <taxon>Penicillium</taxon>
    </lineage>
</organism>
<dbReference type="Gene3D" id="1.10.630.10">
    <property type="entry name" value="Cytochrome P450"/>
    <property type="match status" value="1"/>
</dbReference>
<keyword evidence="10" id="KW-1185">Reference proteome</keyword>
<comment type="similarity">
    <text evidence="2 8">Belongs to the cytochrome P450 family.</text>
</comment>
<dbReference type="Proteomes" id="UP000191522">
    <property type="component" value="Unassembled WGS sequence"/>
</dbReference>
<dbReference type="PRINTS" id="PR00463">
    <property type="entry name" value="EP450I"/>
</dbReference>
<feature type="binding site" description="axial binding residue" evidence="7">
    <location>
        <position position="106"/>
    </location>
    <ligand>
        <name>heme</name>
        <dbReference type="ChEBI" id="CHEBI:30413"/>
    </ligand>
    <ligandPart>
        <name>Fe</name>
        <dbReference type="ChEBI" id="CHEBI:18248"/>
    </ligandPart>
</feature>
<evidence type="ECO:0000313" key="9">
    <source>
        <dbReference type="EMBL" id="OQD75613.1"/>
    </source>
</evidence>
<dbReference type="PANTHER" id="PTHR46300:SF2">
    <property type="entry name" value="CYTOCHROME P450 MONOOXYGENASE ALNH-RELATED"/>
    <property type="match status" value="1"/>
</dbReference>
<evidence type="ECO:0000256" key="4">
    <source>
        <dbReference type="ARBA" id="ARBA00023002"/>
    </source>
</evidence>
<dbReference type="GO" id="GO:0016705">
    <property type="term" value="F:oxidoreductase activity, acting on paired donors, with incorporation or reduction of molecular oxygen"/>
    <property type="evidence" value="ECO:0007669"/>
    <property type="project" value="InterPro"/>
</dbReference>
<dbReference type="GO" id="GO:0043386">
    <property type="term" value="P:mycotoxin biosynthetic process"/>
    <property type="evidence" value="ECO:0007669"/>
    <property type="project" value="UniProtKB-ARBA"/>
</dbReference>
<keyword evidence="7 8" id="KW-0349">Heme</keyword>
<dbReference type="PROSITE" id="PS00086">
    <property type="entry name" value="CYTOCHROME_P450"/>
    <property type="match status" value="1"/>
</dbReference>
<dbReference type="InterPro" id="IPR001128">
    <property type="entry name" value="Cyt_P450"/>
</dbReference>
<keyword evidence="4 8" id="KW-0560">Oxidoreductase</keyword>
<dbReference type="Pfam" id="PF00067">
    <property type="entry name" value="p450"/>
    <property type="match status" value="1"/>
</dbReference>
<dbReference type="SUPFAM" id="SSF48264">
    <property type="entry name" value="Cytochrome P450"/>
    <property type="match status" value="1"/>
</dbReference>
<evidence type="ECO:0000256" key="6">
    <source>
        <dbReference type="ARBA" id="ARBA00023033"/>
    </source>
</evidence>
<reference evidence="10" key="1">
    <citation type="journal article" date="2017" name="Nat. Microbiol.">
        <title>Global analysis of biosynthetic gene clusters reveals vast potential of secondary metabolite production in Penicillium species.</title>
        <authorList>
            <person name="Nielsen J.C."/>
            <person name="Grijseels S."/>
            <person name="Prigent S."/>
            <person name="Ji B."/>
            <person name="Dainat J."/>
            <person name="Nielsen K.F."/>
            <person name="Frisvad J.C."/>
            <person name="Workman M."/>
            <person name="Nielsen J."/>
        </authorList>
    </citation>
    <scope>NUCLEOTIDE SEQUENCE [LARGE SCALE GENOMIC DNA]</scope>
    <source>
        <strain evidence="10">IBT 11843</strain>
    </source>
</reference>
<protein>
    <submittedName>
        <fullName evidence="9">Uncharacterized protein</fullName>
    </submittedName>
</protein>
<evidence type="ECO:0000313" key="10">
    <source>
        <dbReference type="Proteomes" id="UP000191522"/>
    </source>
</evidence>
<comment type="caution">
    <text evidence="9">The sequence shown here is derived from an EMBL/GenBank/DDBJ whole genome shotgun (WGS) entry which is preliminary data.</text>
</comment>
<name>A0A1V6PFP0_PENDC</name>
<dbReference type="AlphaFoldDB" id="A0A1V6PFP0"/>
<evidence type="ECO:0000256" key="2">
    <source>
        <dbReference type="ARBA" id="ARBA00010617"/>
    </source>
</evidence>
<dbReference type="EMBL" id="MDYL01000006">
    <property type="protein sequence ID" value="OQD75613.1"/>
    <property type="molecule type" value="Genomic_DNA"/>
</dbReference>
<keyword evidence="3 7" id="KW-0479">Metal-binding</keyword>
<dbReference type="InterPro" id="IPR017972">
    <property type="entry name" value="Cyt_P450_CS"/>
</dbReference>
<dbReference type="GO" id="GO:0020037">
    <property type="term" value="F:heme binding"/>
    <property type="evidence" value="ECO:0007669"/>
    <property type="project" value="InterPro"/>
</dbReference>
<dbReference type="InterPro" id="IPR002401">
    <property type="entry name" value="Cyt_P450_E_grp-I"/>
</dbReference>
<dbReference type="OMA" id="NICLAGE"/>
<gene>
    <name evidence="9" type="ORF">PENDEC_c006G05526</name>
</gene>
<proteinExistence type="inferred from homology"/>
<evidence type="ECO:0000256" key="1">
    <source>
        <dbReference type="ARBA" id="ARBA00001971"/>
    </source>
</evidence>
<evidence type="ECO:0000256" key="3">
    <source>
        <dbReference type="ARBA" id="ARBA00022723"/>
    </source>
</evidence>
<dbReference type="PANTHER" id="PTHR46300">
    <property type="entry name" value="P450, PUTATIVE (EUROFUNG)-RELATED-RELATED"/>
    <property type="match status" value="1"/>
</dbReference>
<evidence type="ECO:0000256" key="8">
    <source>
        <dbReference type="RuleBase" id="RU000461"/>
    </source>
</evidence>
<dbReference type="OrthoDB" id="1103324at2759"/>